<accession>A0A1H8JY28</accession>
<evidence type="ECO:0000256" key="3">
    <source>
        <dbReference type="NCBIfam" id="TIGR00112"/>
    </source>
</evidence>
<dbReference type="Gene3D" id="1.10.3730.10">
    <property type="entry name" value="ProC C-terminal domain-like"/>
    <property type="match status" value="1"/>
</dbReference>
<name>A0A1H8JY28_9BACI</name>
<keyword evidence="2" id="KW-0560">Oxidoreductase</keyword>
<proteinExistence type="inferred from homology"/>
<gene>
    <name evidence="2" type="primary">proC</name>
    <name evidence="7" type="ORF">SAMN04488134_102105</name>
</gene>
<dbReference type="Gene3D" id="3.40.50.720">
    <property type="entry name" value="NAD(P)-binding Rossmann-like Domain"/>
    <property type="match status" value="1"/>
</dbReference>
<dbReference type="InterPro" id="IPR000304">
    <property type="entry name" value="Pyrroline-COOH_reductase"/>
</dbReference>
<keyword evidence="2 4" id="KW-0521">NADP</keyword>
<dbReference type="InterPro" id="IPR029036">
    <property type="entry name" value="P5CR_dimer"/>
</dbReference>
<dbReference type="PIRSF" id="PIRSF000193">
    <property type="entry name" value="Pyrrol-5-carb_rd"/>
    <property type="match status" value="1"/>
</dbReference>
<dbReference type="SUPFAM" id="SSF48179">
    <property type="entry name" value="6-phosphogluconate dehydrogenase C-terminal domain-like"/>
    <property type="match status" value="1"/>
</dbReference>
<evidence type="ECO:0000313" key="8">
    <source>
        <dbReference type="Proteomes" id="UP000199300"/>
    </source>
</evidence>
<comment type="subcellular location">
    <subcellularLocation>
        <location evidence="2">Cytoplasm</location>
    </subcellularLocation>
</comment>
<evidence type="ECO:0000259" key="6">
    <source>
        <dbReference type="Pfam" id="PF14748"/>
    </source>
</evidence>
<evidence type="ECO:0000313" key="7">
    <source>
        <dbReference type="EMBL" id="SEN85602.1"/>
    </source>
</evidence>
<comment type="catalytic activity">
    <reaction evidence="2">
        <text>L-proline + NAD(+) = (S)-1-pyrroline-5-carboxylate + NADH + 2 H(+)</text>
        <dbReference type="Rhea" id="RHEA:14105"/>
        <dbReference type="ChEBI" id="CHEBI:15378"/>
        <dbReference type="ChEBI" id="CHEBI:17388"/>
        <dbReference type="ChEBI" id="CHEBI:57540"/>
        <dbReference type="ChEBI" id="CHEBI:57945"/>
        <dbReference type="ChEBI" id="CHEBI:60039"/>
        <dbReference type="EC" id="1.5.1.2"/>
    </reaction>
</comment>
<dbReference type="GO" id="GO:0005737">
    <property type="term" value="C:cytoplasm"/>
    <property type="evidence" value="ECO:0007669"/>
    <property type="project" value="UniProtKB-SubCell"/>
</dbReference>
<protein>
    <recommendedName>
        <fullName evidence="2 3">Pyrroline-5-carboxylate reductase</fullName>
        <shortName evidence="2">P5C reductase</shortName>
        <shortName evidence="2">P5CR</shortName>
        <ecNumber evidence="2 3">1.5.1.2</ecNumber>
    </recommendedName>
    <alternativeName>
        <fullName evidence="2">PCA reductase</fullName>
    </alternativeName>
</protein>
<reference evidence="7 8" key="1">
    <citation type="submission" date="2016-10" db="EMBL/GenBank/DDBJ databases">
        <authorList>
            <person name="de Groot N.N."/>
        </authorList>
    </citation>
    <scope>NUCLEOTIDE SEQUENCE [LARGE SCALE GENOMIC DNA]</scope>
    <source>
        <strain evidence="7 8">CGMCC 1.10434</strain>
    </source>
</reference>
<comment type="similarity">
    <text evidence="1 2">Belongs to the pyrroline-5-carboxylate reductase family.</text>
</comment>
<dbReference type="Pfam" id="PF03807">
    <property type="entry name" value="F420_oxidored"/>
    <property type="match status" value="1"/>
</dbReference>
<dbReference type="InterPro" id="IPR036291">
    <property type="entry name" value="NAD(P)-bd_dom_sf"/>
</dbReference>
<sequence>MSNEKILIVGAGRMAQAIIKGLKKADFTNVMVANKGNQERLEEVESRFNVDSTTQWQEHVSDQDIVILAMPPEAHEQVLSELAPVMTNQLIITVAAGIDVSYLEKRLPEGTAVAWVMPNTAAAKGESITLFTPGKNVSDEQEYFIEKILFSIGKFKKLNEQQLHALTPITGSAPAFIYRMALTLINKAKETGVSEVVAKQLVAQMIRGSAEMLNSELKCTADLIDEVASPGGVTAAALSVFDQYQFDQMMNDVLTACYERAKQ</sequence>
<feature type="binding site" evidence="4">
    <location>
        <begin position="69"/>
        <end position="72"/>
    </location>
    <ligand>
        <name>NADP(+)</name>
        <dbReference type="ChEBI" id="CHEBI:58349"/>
    </ligand>
</feature>
<organism evidence="7 8">
    <name type="scientific">Amphibacillus marinus</name>
    <dbReference type="NCBI Taxonomy" id="872970"/>
    <lineage>
        <taxon>Bacteria</taxon>
        <taxon>Bacillati</taxon>
        <taxon>Bacillota</taxon>
        <taxon>Bacilli</taxon>
        <taxon>Bacillales</taxon>
        <taxon>Bacillaceae</taxon>
        <taxon>Amphibacillus</taxon>
    </lineage>
</organism>
<evidence type="ECO:0000256" key="2">
    <source>
        <dbReference type="HAMAP-Rule" id="MF_01925"/>
    </source>
</evidence>
<dbReference type="NCBIfam" id="TIGR00112">
    <property type="entry name" value="proC"/>
    <property type="match status" value="1"/>
</dbReference>
<dbReference type="AlphaFoldDB" id="A0A1H8JY28"/>
<comment type="pathway">
    <text evidence="2">Amino-acid biosynthesis; L-proline biosynthesis; L-proline from L-glutamate 5-semialdehyde: step 1/1.</text>
</comment>
<comment type="function">
    <text evidence="2">Catalyzes the reduction of 1-pyrroline-5-carboxylate (PCA) to L-proline.</text>
</comment>
<evidence type="ECO:0000256" key="4">
    <source>
        <dbReference type="PIRSR" id="PIRSR000193-1"/>
    </source>
</evidence>
<keyword evidence="2" id="KW-0028">Amino-acid biosynthesis</keyword>
<dbReference type="PANTHER" id="PTHR11645">
    <property type="entry name" value="PYRROLINE-5-CARBOXYLATE REDUCTASE"/>
    <property type="match status" value="1"/>
</dbReference>
<evidence type="ECO:0000256" key="1">
    <source>
        <dbReference type="ARBA" id="ARBA00005525"/>
    </source>
</evidence>
<dbReference type="OrthoDB" id="9805754at2"/>
<evidence type="ECO:0000259" key="5">
    <source>
        <dbReference type="Pfam" id="PF03807"/>
    </source>
</evidence>
<dbReference type="GO" id="GO:0055129">
    <property type="term" value="P:L-proline biosynthetic process"/>
    <property type="evidence" value="ECO:0007669"/>
    <property type="project" value="UniProtKB-UniRule"/>
</dbReference>
<feature type="domain" description="Pyrroline-5-carboxylate reductase catalytic N-terminal" evidence="5">
    <location>
        <begin position="5"/>
        <end position="97"/>
    </location>
</feature>
<dbReference type="InterPro" id="IPR028939">
    <property type="entry name" value="P5C_Rdtase_cat_N"/>
</dbReference>
<dbReference type="Pfam" id="PF14748">
    <property type="entry name" value="P5CR_dimer"/>
    <property type="match status" value="1"/>
</dbReference>
<keyword evidence="2" id="KW-0963">Cytoplasm</keyword>
<dbReference type="EMBL" id="FODJ01000002">
    <property type="protein sequence ID" value="SEN85602.1"/>
    <property type="molecule type" value="Genomic_DNA"/>
</dbReference>
<keyword evidence="2" id="KW-0641">Proline biosynthesis</keyword>
<dbReference type="RefSeq" id="WP_091495230.1">
    <property type="nucleotide sequence ID" value="NZ_FODJ01000002.1"/>
</dbReference>
<dbReference type="InterPro" id="IPR008927">
    <property type="entry name" value="6-PGluconate_DH-like_C_sf"/>
</dbReference>
<dbReference type="Proteomes" id="UP000199300">
    <property type="component" value="Unassembled WGS sequence"/>
</dbReference>
<dbReference type="UniPathway" id="UPA00098">
    <property type="reaction ID" value="UER00361"/>
</dbReference>
<feature type="domain" description="Pyrroline-5-carboxylate reductase dimerisation" evidence="6">
    <location>
        <begin position="160"/>
        <end position="263"/>
    </location>
</feature>
<dbReference type="HAMAP" id="MF_01925">
    <property type="entry name" value="P5C_reductase"/>
    <property type="match status" value="1"/>
</dbReference>
<dbReference type="GO" id="GO:0004735">
    <property type="term" value="F:pyrroline-5-carboxylate reductase activity"/>
    <property type="evidence" value="ECO:0007669"/>
    <property type="project" value="UniProtKB-UniRule"/>
</dbReference>
<dbReference type="SUPFAM" id="SSF51735">
    <property type="entry name" value="NAD(P)-binding Rossmann-fold domains"/>
    <property type="match status" value="1"/>
</dbReference>
<dbReference type="EC" id="1.5.1.2" evidence="2 3"/>
<keyword evidence="8" id="KW-1185">Reference proteome</keyword>
<comment type="catalytic activity">
    <reaction evidence="2">
        <text>L-proline + NADP(+) = (S)-1-pyrroline-5-carboxylate + NADPH + 2 H(+)</text>
        <dbReference type="Rhea" id="RHEA:14109"/>
        <dbReference type="ChEBI" id="CHEBI:15378"/>
        <dbReference type="ChEBI" id="CHEBI:17388"/>
        <dbReference type="ChEBI" id="CHEBI:57783"/>
        <dbReference type="ChEBI" id="CHEBI:58349"/>
        <dbReference type="ChEBI" id="CHEBI:60039"/>
        <dbReference type="EC" id="1.5.1.2"/>
    </reaction>
</comment>
<dbReference type="STRING" id="872970.SAMN04488134_102105"/>
<dbReference type="PANTHER" id="PTHR11645:SF49">
    <property type="entry name" value="PYRROLINE-5-CARBOXYLATE REDUCTASE 1"/>
    <property type="match status" value="1"/>
</dbReference>